<comment type="caution">
    <text evidence="1">The sequence shown here is derived from an EMBL/GenBank/DDBJ whole genome shotgun (WGS) entry which is preliminary data.</text>
</comment>
<gene>
    <name evidence="1" type="ORF">NDU88_005103</name>
</gene>
<evidence type="ECO:0000313" key="1">
    <source>
        <dbReference type="EMBL" id="KAJ1188342.1"/>
    </source>
</evidence>
<reference evidence="1" key="1">
    <citation type="journal article" date="2022" name="bioRxiv">
        <title>Sequencing and chromosome-scale assembly of the giantPleurodeles waltlgenome.</title>
        <authorList>
            <person name="Brown T."/>
            <person name="Elewa A."/>
            <person name="Iarovenko S."/>
            <person name="Subramanian E."/>
            <person name="Araus A.J."/>
            <person name="Petzold A."/>
            <person name="Susuki M."/>
            <person name="Suzuki K.-i.T."/>
            <person name="Hayashi T."/>
            <person name="Toyoda A."/>
            <person name="Oliveira C."/>
            <person name="Osipova E."/>
            <person name="Leigh N.D."/>
            <person name="Simon A."/>
            <person name="Yun M.H."/>
        </authorList>
    </citation>
    <scope>NUCLEOTIDE SEQUENCE</scope>
    <source>
        <strain evidence="1">20211129_DDA</strain>
        <tissue evidence="1">Liver</tissue>
    </source>
</reference>
<keyword evidence="2" id="KW-1185">Reference proteome</keyword>
<sequence length="126" mass="13843">MGRVLAPVGTAPHSPFAPPPMLALLRGHLSLGPPPGVRWRRPIPSSRRVLATYCLCPAPLQPLRCVPQATGRLQHPTRPLFVRTQAPSHGLFFRALDGHPWAAGRPLHTLHLYHPHRLTLGLIIKG</sequence>
<dbReference type="EMBL" id="JANPWB010000005">
    <property type="protein sequence ID" value="KAJ1188342.1"/>
    <property type="molecule type" value="Genomic_DNA"/>
</dbReference>
<protein>
    <submittedName>
        <fullName evidence="1">Uncharacterized protein</fullName>
    </submittedName>
</protein>
<organism evidence="1 2">
    <name type="scientific">Pleurodeles waltl</name>
    <name type="common">Iberian ribbed newt</name>
    <dbReference type="NCBI Taxonomy" id="8319"/>
    <lineage>
        <taxon>Eukaryota</taxon>
        <taxon>Metazoa</taxon>
        <taxon>Chordata</taxon>
        <taxon>Craniata</taxon>
        <taxon>Vertebrata</taxon>
        <taxon>Euteleostomi</taxon>
        <taxon>Amphibia</taxon>
        <taxon>Batrachia</taxon>
        <taxon>Caudata</taxon>
        <taxon>Salamandroidea</taxon>
        <taxon>Salamandridae</taxon>
        <taxon>Pleurodelinae</taxon>
        <taxon>Pleurodeles</taxon>
    </lineage>
</organism>
<name>A0AAV7UL46_PLEWA</name>
<proteinExistence type="predicted"/>
<accession>A0AAV7UL46</accession>
<dbReference type="Proteomes" id="UP001066276">
    <property type="component" value="Chromosome 3_1"/>
</dbReference>
<evidence type="ECO:0000313" key="2">
    <source>
        <dbReference type="Proteomes" id="UP001066276"/>
    </source>
</evidence>
<dbReference type="AlphaFoldDB" id="A0AAV7UL46"/>